<keyword evidence="3" id="KW-0436">Ligase</keyword>
<evidence type="ECO:0000256" key="8">
    <source>
        <dbReference type="ARBA" id="ARBA00024484"/>
    </source>
</evidence>
<dbReference type="CDD" id="cd05933">
    <property type="entry name" value="ACSBG_like"/>
    <property type="match status" value="1"/>
</dbReference>
<evidence type="ECO:0000256" key="4">
    <source>
        <dbReference type="ARBA" id="ARBA00022741"/>
    </source>
</evidence>
<evidence type="ECO:0000313" key="23">
    <source>
        <dbReference type="Proteomes" id="UP000606274"/>
    </source>
</evidence>
<dbReference type="PANTHER" id="PTHR43272:SF101">
    <property type="entry name" value="ACYL-COA SYNTHETASE BUBBLEGUM FAMILY MEMBER 2-RELATED"/>
    <property type="match status" value="1"/>
</dbReference>
<sequence length="655" mass="73158">MDPAGDANILQSCATEDSVASLEDFTAESTANESSEEESPFEQEEERNIITTHTEPAPISMTPGSSLWTWQRDSEVKLRMGESGPAAEAPLTVNQLFTRAVDQYGERTALSWKEGEQWRKLSYKDYYRDCRTAAKSFLKIQDKLPHLKAIIQYKDALKEKKPNLYTWEEFMELGRNEPDAPLDDIIASQKPNQCCTLIYTSGTTGQPKGVMLSHDNLTWTAFSTAFTIRLSETSQEVVVSYLPLSHIAAQMVDIWITMRVGGATYFAQPDALKGSLVNTLREVRPTAFLGVPRVWEKMQEKMKAVGAKSSTVRRKVASWAKDVGLQTNLSKMEQNGAMTRTPLNYRLAKRLVFRKVRKALGLDRCVRCYTGAAPITKETLEFFFSLDIPLLELYGMSESSGPHSMSMPDALRLTSCGKVIAGCQTKIFNPDSEENGEICFWGRHVFMGYLNMPDKTEEALDADGWLHSGDLGKHDKDNFLYITGRIKELIITAGGENIPPVPTEDAVKEAVPIISNAMLIGDKRKFLSMLLTLKCQLNSETGVPEDELTPEAVEWCRKLGSSSTRVSEICGGRDRIVHSAIQDGINRVNESATSNAQRIQKFTVLQQDFSIPGGELGPTMKLKRPVVQKMYKDQIENFYKEAVTPSNPETPLPTK</sequence>
<dbReference type="EC" id="6.2.1.3" evidence="11"/>
<feature type="compositionally biased region" description="Acidic residues" evidence="20">
    <location>
        <begin position="34"/>
        <end position="45"/>
    </location>
</feature>
<evidence type="ECO:0000256" key="3">
    <source>
        <dbReference type="ARBA" id="ARBA00022598"/>
    </source>
</evidence>
<evidence type="ECO:0000313" key="22">
    <source>
        <dbReference type="EMBL" id="KAF7695631.1"/>
    </source>
</evidence>
<dbReference type="PANTHER" id="PTHR43272">
    <property type="entry name" value="LONG-CHAIN-FATTY-ACID--COA LIGASE"/>
    <property type="match status" value="1"/>
</dbReference>
<evidence type="ECO:0000256" key="19">
    <source>
        <dbReference type="ARBA" id="ARBA00049139"/>
    </source>
</evidence>
<organism evidence="22 23">
    <name type="scientific">Silurus meridionalis</name>
    <name type="common">Southern catfish</name>
    <name type="synonym">Silurus soldatovi meridionalis</name>
    <dbReference type="NCBI Taxonomy" id="175797"/>
    <lineage>
        <taxon>Eukaryota</taxon>
        <taxon>Metazoa</taxon>
        <taxon>Chordata</taxon>
        <taxon>Craniata</taxon>
        <taxon>Vertebrata</taxon>
        <taxon>Euteleostomi</taxon>
        <taxon>Actinopterygii</taxon>
        <taxon>Neopterygii</taxon>
        <taxon>Teleostei</taxon>
        <taxon>Ostariophysi</taxon>
        <taxon>Siluriformes</taxon>
        <taxon>Siluridae</taxon>
        <taxon>Silurus</taxon>
    </lineage>
</organism>
<evidence type="ECO:0000259" key="21">
    <source>
        <dbReference type="Pfam" id="PF00501"/>
    </source>
</evidence>
<gene>
    <name evidence="22" type="ORF">HF521_007354</name>
</gene>
<dbReference type="EMBL" id="JABFDY010000017">
    <property type="protein sequence ID" value="KAF7695631.1"/>
    <property type="molecule type" value="Genomic_DNA"/>
</dbReference>
<evidence type="ECO:0000256" key="16">
    <source>
        <dbReference type="ARBA" id="ARBA00042118"/>
    </source>
</evidence>
<dbReference type="GO" id="GO:0005524">
    <property type="term" value="F:ATP binding"/>
    <property type="evidence" value="ECO:0007669"/>
    <property type="project" value="UniProtKB-KW"/>
</dbReference>
<dbReference type="Proteomes" id="UP000606274">
    <property type="component" value="Unassembled WGS sequence"/>
</dbReference>
<evidence type="ECO:0000256" key="13">
    <source>
        <dbReference type="ARBA" id="ARBA00036043"/>
    </source>
</evidence>
<dbReference type="AlphaFoldDB" id="A0A8T0ARG1"/>
<dbReference type="EC" id="6.2.1.15" evidence="10"/>
<keyword evidence="5" id="KW-0276">Fatty acid metabolism</keyword>
<keyword evidence="7" id="KW-0443">Lipid metabolism</keyword>
<comment type="similarity">
    <text evidence="14">Belongs to the ATP-dependent AMP-binding enzyme family. Bubblegum subfamily.</text>
</comment>
<comment type="subcellular location">
    <subcellularLocation>
        <location evidence="1">Cytoplasm</location>
    </subcellularLocation>
</comment>
<evidence type="ECO:0000256" key="10">
    <source>
        <dbReference type="ARBA" id="ARBA00026113"/>
    </source>
</evidence>
<name>A0A8T0ARG1_SILME</name>
<keyword evidence="23" id="KW-1185">Reference proteome</keyword>
<reference evidence="22" key="1">
    <citation type="submission" date="2020-08" db="EMBL/GenBank/DDBJ databases">
        <title>Chromosome-level assembly of Southern catfish (Silurus meridionalis) provides insights into visual adaptation to the nocturnal and benthic lifestyles.</title>
        <authorList>
            <person name="Zhang Y."/>
            <person name="Wang D."/>
            <person name="Peng Z."/>
        </authorList>
    </citation>
    <scope>NUCLEOTIDE SEQUENCE</scope>
    <source>
        <strain evidence="22">SWU-2019-XX</strain>
        <tissue evidence="22">Muscle</tissue>
    </source>
</reference>
<dbReference type="Gene3D" id="3.40.50.12780">
    <property type="entry name" value="N-terminal domain of ligase-like"/>
    <property type="match status" value="1"/>
</dbReference>
<dbReference type="GO" id="GO:0005783">
    <property type="term" value="C:endoplasmic reticulum"/>
    <property type="evidence" value="ECO:0007669"/>
    <property type="project" value="TreeGrafter"/>
</dbReference>
<dbReference type="Pfam" id="PF00501">
    <property type="entry name" value="AMP-binding"/>
    <property type="match status" value="1"/>
</dbReference>
<comment type="catalytic activity">
    <reaction evidence="12">
        <text>(9Z,12Z)-octadecadienoate + ATP + CoA = (9Z,12Z)-octadecadienoyl-CoA + AMP + diphosphate</text>
        <dbReference type="Rhea" id="RHEA:33651"/>
        <dbReference type="ChEBI" id="CHEBI:30245"/>
        <dbReference type="ChEBI" id="CHEBI:30616"/>
        <dbReference type="ChEBI" id="CHEBI:33019"/>
        <dbReference type="ChEBI" id="CHEBI:57287"/>
        <dbReference type="ChEBI" id="CHEBI:57383"/>
        <dbReference type="ChEBI" id="CHEBI:456215"/>
    </reaction>
    <physiologicalReaction direction="left-to-right" evidence="12">
        <dbReference type="Rhea" id="RHEA:33652"/>
    </physiologicalReaction>
</comment>
<feature type="region of interest" description="Disordered" evidence="20">
    <location>
        <begin position="1"/>
        <end position="46"/>
    </location>
</feature>
<comment type="catalytic activity">
    <reaction evidence="18">
        <text>tetracosanoate + ATP + CoA = tetracosanoyl-CoA + AMP + diphosphate</text>
        <dbReference type="Rhea" id="RHEA:33639"/>
        <dbReference type="ChEBI" id="CHEBI:30616"/>
        <dbReference type="ChEBI" id="CHEBI:31014"/>
        <dbReference type="ChEBI" id="CHEBI:33019"/>
        <dbReference type="ChEBI" id="CHEBI:57287"/>
        <dbReference type="ChEBI" id="CHEBI:65052"/>
        <dbReference type="ChEBI" id="CHEBI:456215"/>
    </reaction>
    <physiologicalReaction direction="left-to-right" evidence="18">
        <dbReference type="Rhea" id="RHEA:33640"/>
    </physiologicalReaction>
</comment>
<dbReference type="InterPro" id="IPR042099">
    <property type="entry name" value="ANL_N_sf"/>
</dbReference>
<comment type="caution">
    <text evidence="22">The sequence shown here is derived from an EMBL/GenBank/DDBJ whole genome shotgun (WGS) entry which is preliminary data.</text>
</comment>
<dbReference type="SUPFAM" id="SSF56801">
    <property type="entry name" value="Acetyl-CoA synthetase-like"/>
    <property type="match status" value="1"/>
</dbReference>
<evidence type="ECO:0000256" key="17">
    <source>
        <dbReference type="ARBA" id="ARBA00043192"/>
    </source>
</evidence>
<comment type="catalytic activity">
    <reaction evidence="13">
        <text>(9Z)-octadecenoate + ATP + CoA = (9Z)-octadecenoyl-CoA + AMP + diphosphate</text>
        <dbReference type="Rhea" id="RHEA:33607"/>
        <dbReference type="ChEBI" id="CHEBI:30616"/>
        <dbReference type="ChEBI" id="CHEBI:30823"/>
        <dbReference type="ChEBI" id="CHEBI:33019"/>
        <dbReference type="ChEBI" id="CHEBI:57287"/>
        <dbReference type="ChEBI" id="CHEBI:57387"/>
        <dbReference type="ChEBI" id="CHEBI:456215"/>
    </reaction>
    <physiologicalReaction direction="left-to-right" evidence="13">
        <dbReference type="Rhea" id="RHEA:33608"/>
    </physiologicalReaction>
</comment>
<comment type="catalytic activity">
    <reaction evidence="19">
        <text>hexadecanoate + ATP + CoA = hexadecanoyl-CoA + AMP + diphosphate</text>
        <dbReference type="Rhea" id="RHEA:30751"/>
        <dbReference type="ChEBI" id="CHEBI:7896"/>
        <dbReference type="ChEBI" id="CHEBI:30616"/>
        <dbReference type="ChEBI" id="CHEBI:33019"/>
        <dbReference type="ChEBI" id="CHEBI:57287"/>
        <dbReference type="ChEBI" id="CHEBI:57379"/>
        <dbReference type="ChEBI" id="CHEBI:456215"/>
    </reaction>
    <physiologicalReaction direction="left-to-right" evidence="19">
        <dbReference type="Rhea" id="RHEA:30752"/>
    </physiologicalReaction>
</comment>
<evidence type="ECO:0000256" key="14">
    <source>
        <dbReference type="ARBA" id="ARBA00038034"/>
    </source>
</evidence>
<evidence type="ECO:0000256" key="20">
    <source>
        <dbReference type="SAM" id="MobiDB-lite"/>
    </source>
</evidence>
<keyword evidence="6" id="KW-0067">ATP-binding</keyword>
<evidence type="ECO:0000256" key="6">
    <source>
        <dbReference type="ARBA" id="ARBA00022840"/>
    </source>
</evidence>
<evidence type="ECO:0000256" key="12">
    <source>
        <dbReference type="ARBA" id="ARBA00035848"/>
    </source>
</evidence>
<evidence type="ECO:0000256" key="5">
    <source>
        <dbReference type="ARBA" id="ARBA00022832"/>
    </source>
</evidence>
<dbReference type="Pfam" id="PF23562">
    <property type="entry name" value="AMP-binding_C_3"/>
    <property type="match status" value="1"/>
</dbReference>
<protein>
    <recommendedName>
        <fullName evidence="15">Long-chain-fatty-acid--CoA ligase ACSBG2</fullName>
        <ecNumber evidence="10">6.2.1.15</ecNumber>
        <ecNumber evidence="11">6.2.1.3</ecNumber>
    </recommendedName>
    <alternativeName>
        <fullName evidence="17">Acyl-CoA synthetase bubblegum family member 2</fullName>
    </alternativeName>
    <alternativeName>
        <fullName evidence="16">Arachidonate--CoA ligase ACSBG2</fullName>
    </alternativeName>
</protein>
<evidence type="ECO:0000256" key="11">
    <source>
        <dbReference type="ARBA" id="ARBA00026121"/>
    </source>
</evidence>
<keyword evidence="2" id="KW-0963">Cytoplasm</keyword>
<dbReference type="GO" id="GO:0016020">
    <property type="term" value="C:membrane"/>
    <property type="evidence" value="ECO:0007669"/>
    <property type="project" value="TreeGrafter"/>
</dbReference>
<keyword evidence="4" id="KW-0547">Nucleotide-binding</keyword>
<dbReference type="InterPro" id="IPR020845">
    <property type="entry name" value="AMP-binding_CS"/>
</dbReference>
<dbReference type="GO" id="GO:0047676">
    <property type="term" value="F:arachidonate-CoA ligase activity"/>
    <property type="evidence" value="ECO:0007669"/>
    <property type="project" value="UniProtKB-EC"/>
</dbReference>
<accession>A0A8T0ARG1</accession>
<evidence type="ECO:0000256" key="2">
    <source>
        <dbReference type="ARBA" id="ARBA00022490"/>
    </source>
</evidence>
<evidence type="ECO:0000256" key="1">
    <source>
        <dbReference type="ARBA" id="ARBA00004496"/>
    </source>
</evidence>
<comment type="catalytic activity">
    <reaction evidence="9">
        <text>(5Z,8Z,11Z,14Z)-eicosatetraenoate + ATP + CoA = (5Z,8Z,11Z,14Z)-eicosatetraenoyl-CoA + AMP + diphosphate</text>
        <dbReference type="Rhea" id="RHEA:19713"/>
        <dbReference type="ChEBI" id="CHEBI:30616"/>
        <dbReference type="ChEBI" id="CHEBI:32395"/>
        <dbReference type="ChEBI" id="CHEBI:33019"/>
        <dbReference type="ChEBI" id="CHEBI:57287"/>
        <dbReference type="ChEBI" id="CHEBI:57368"/>
        <dbReference type="ChEBI" id="CHEBI:456215"/>
        <dbReference type="EC" id="6.2.1.15"/>
    </reaction>
    <physiologicalReaction direction="left-to-right" evidence="9">
        <dbReference type="Rhea" id="RHEA:19714"/>
    </physiologicalReaction>
</comment>
<proteinExistence type="inferred from homology"/>
<dbReference type="InterPro" id="IPR000873">
    <property type="entry name" value="AMP-dep_synth/lig_dom"/>
</dbReference>
<evidence type="ECO:0000256" key="7">
    <source>
        <dbReference type="ARBA" id="ARBA00023098"/>
    </source>
</evidence>
<evidence type="ECO:0000256" key="9">
    <source>
        <dbReference type="ARBA" id="ARBA00024548"/>
    </source>
</evidence>
<feature type="domain" description="AMP-dependent synthetase/ligase" evidence="21">
    <location>
        <begin position="143"/>
        <end position="450"/>
    </location>
</feature>
<evidence type="ECO:0000256" key="15">
    <source>
        <dbReference type="ARBA" id="ARBA00040479"/>
    </source>
</evidence>
<dbReference type="PROSITE" id="PS00455">
    <property type="entry name" value="AMP_BINDING"/>
    <property type="match status" value="1"/>
</dbReference>
<comment type="catalytic activity">
    <reaction evidence="8">
        <text>a long-chain fatty acid + ATP + CoA = a long-chain fatty acyl-CoA + AMP + diphosphate</text>
        <dbReference type="Rhea" id="RHEA:15421"/>
        <dbReference type="ChEBI" id="CHEBI:30616"/>
        <dbReference type="ChEBI" id="CHEBI:33019"/>
        <dbReference type="ChEBI" id="CHEBI:57287"/>
        <dbReference type="ChEBI" id="CHEBI:57560"/>
        <dbReference type="ChEBI" id="CHEBI:83139"/>
        <dbReference type="ChEBI" id="CHEBI:456215"/>
        <dbReference type="EC" id="6.2.1.3"/>
    </reaction>
    <physiologicalReaction direction="left-to-right" evidence="8">
        <dbReference type="Rhea" id="RHEA:15422"/>
    </physiologicalReaction>
</comment>
<evidence type="ECO:0000256" key="18">
    <source>
        <dbReference type="ARBA" id="ARBA00048666"/>
    </source>
</evidence>